<dbReference type="Proteomes" id="UP000619457">
    <property type="component" value="Unassembled WGS sequence"/>
</dbReference>
<dbReference type="AlphaFoldDB" id="A0A918PNP9"/>
<evidence type="ECO:0000313" key="2">
    <source>
        <dbReference type="Proteomes" id="UP000619457"/>
    </source>
</evidence>
<keyword evidence="2" id="KW-1185">Reference proteome</keyword>
<name>A0A918PNP9_9BACT</name>
<reference evidence="1" key="2">
    <citation type="submission" date="2020-09" db="EMBL/GenBank/DDBJ databases">
        <authorList>
            <person name="Sun Q."/>
            <person name="Kim S."/>
        </authorList>
    </citation>
    <scope>NUCLEOTIDE SEQUENCE</scope>
    <source>
        <strain evidence="1">KCTC 12368</strain>
    </source>
</reference>
<evidence type="ECO:0000313" key="1">
    <source>
        <dbReference type="EMBL" id="GGZ17439.1"/>
    </source>
</evidence>
<protein>
    <submittedName>
        <fullName evidence="1">Uncharacterized protein</fullName>
    </submittedName>
</protein>
<dbReference type="RefSeq" id="WP_018473982.1">
    <property type="nucleotide sequence ID" value="NZ_BMWX01000001.1"/>
</dbReference>
<sequence>MLTNTQNISIKRDPASLDDKDFSFLREEGIRYIQELGGKLWTDYNTHDPGITMLEVLCYAITDLGNRIDQPIENLLSDPGKGIEGQFFPIQDILPAAPTNALDYRKLIIDLDGVKNCWIYPKSIPVYANLKLEQLSYSQDIQQGLSPGQKTQFNLRGLCTIVVDIEEDELSKALENQINKAYHAHRNLCEDLYEIRKVERHPISVCANIEVKPEADEELVHAHILEALENYLAPEPRFHSLTEMMDKGYRMDEIFEGPLLEHGFLDDEELAQSTLRTQVRLSDIIQLIMNIEGVTLIKEITLQGCEEGISRDASSWIMCIPAGMKPVLCSKTTLNYFKGVLPININQSKVQDYRRLIRQAKAEQALRIKEDLEPSFPKGQFLPIGDYISVQQNFPENYGLSDKGLPPHLGPERKAKTLQLKAYLLFFDQILASYFKQLEQVKSMLSVHASAGKTYTTQAVKGLKNIEKLLDPSLLNDEEQLYATVMSFLDDPIKRNNKILDHLISRFAENFGQYAFLMKFLYGNATDEVILEDKVNFLKNYPVLSRDRGQAFNYYHQPTANLWNSKNVSGLQRRIASLTGMPDFSRRNISNSPLEIYKYGPEGADSLYRWRLRNQNGNIVLSATTSYESHDLAGREFYFALLKILETDAEALEKARVAGIGAERQVESFHFHRSSTGKYSFDIINPEVEATSSADYIIAKQYHYFSDGEQVIEAALALISFVKKKFTEEGIFLVEHLLLKPMQEDAAYAAVSEETGETYEIGEFLGFCADDYPECNCIDPYSFRVSIILPGYTYRFANKDFRDYLENLIRQELPAHILAKVCWIGYRKGEEPEIKTEDVENTGTKSYKENQLVKFEKAYKEFLLERTKLDTLVDKPNKLQKYNKVLNTLIDSMAGLHSIYPTGKLYDCEDENEELTGKIILGKTNLGNL</sequence>
<reference evidence="1" key="1">
    <citation type="journal article" date="2014" name="Int. J. Syst. Evol. Microbiol.">
        <title>Complete genome sequence of Corynebacterium casei LMG S-19264T (=DSM 44701T), isolated from a smear-ripened cheese.</title>
        <authorList>
            <consortium name="US DOE Joint Genome Institute (JGI-PGF)"/>
            <person name="Walter F."/>
            <person name="Albersmeier A."/>
            <person name="Kalinowski J."/>
            <person name="Ruckert C."/>
        </authorList>
    </citation>
    <scope>NUCLEOTIDE SEQUENCE</scope>
    <source>
        <strain evidence="1">KCTC 12368</strain>
    </source>
</reference>
<dbReference type="EMBL" id="BMWX01000001">
    <property type="protein sequence ID" value="GGZ17439.1"/>
    <property type="molecule type" value="Genomic_DNA"/>
</dbReference>
<gene>
    <name evidence="1" type="ORF">GCM10007049_07440</name>
</gene>
<comment type="caution">
    <text evidence="1">The sequence shown here is derived from an EMBL/GenBank/DDBJ whole genome shotgun (WGS) entry which is preliminary data.</text>
</comment>
<proteinExistence type="predicted"/>
<accession>A0A918PNP9</accession>
<organism evidence="1 2">
    <name type="scientific">Echinicola pacifica</name>
    <dbReference type="NCBI Taxonomy" id="346377"/>
    <lineage>
        <taxon>Bacteria</taxon>
        <taxon>Pseudomonadati</taxon>
        <taxon>Bacteroidota</taxon>
        <taxon>Cytophagia</taxon>
        <taxon>Cytophagales</taxon>
        <taxon>Cyclobacteriaceae</taxon>
        <taxon>Echinicola</taxon>
    </lineage>
</organism>